<dbReference type="Proteomes" id="UP000789920">
    <property type="component" value="Unassembled WGS sequence"/>
</dbReference>
<sequence>MSQQNIQQNLQYIGSVCSSNIKKYKNITNDLKNKIDNCPDREYYQYLQPYVDKLYSNCYMTITDSYRHGVSTINRISESTNLIETNKLDDLIEIDELNISTNLME</sequence>
<name>A0ACA9SW62_9GLOM</name>
<keyword evidence="2" id="KW-1185">Reference proteome</keyword>
<feature type="non-terminal residue" evidence="1">
    <location>
        <position position="105"/>
    </location>
</feature>
<gene>
    <name evidence="1" type="ORF">RPERSI_LOCUS34613</name>
</gene>
<evidence type="ECO:0000313" key="1">
    <source>
        <dbReference type="EMBL" id="CAG8847391.1"/>
    </source>
</evidence>
<protein>
    <submittedName>
        <fullName evidence="1">15201_t:CDS:1</fullName>
    </submittedName>
</protein>
<proteinExistence type="predicted"/>
<evidence type="ECO:0000313" key="2">
    <source>
        <dbReference type="Proteomes" id="UP000789920"/>
    </source>
</evidence>
<reference evidence="1" key="1">
    <citation type="submission" date="2021-06" db="EMBL/GenBank/DDBJ databases">
        <authorList>
            <person name="Kallberg Y."/>
            <person name="Tangrot J."/>
            <person name="Rosling A."/>
        </authorList>
    </citation>
    <scope>NUCLEOTIDE SEQUENCE</scope>
    <source>
        <strain evidence="1">MA461A</strain>
    </source>
</reference>
<dbReference type="EMBL" id="CAJVQC010155670">
    <property type="protein sequence ID" value="CAG8847391.1"/>
    <property type="molecule type" value="Genomic_DNA"/>
</dbReference>
<accession>A0ACA9SW62</accession>
<organism evidence="1 2">
    <name type="scientific">Racocetra persica</name>
    <dbReference type="NCBI Taxonomy" id="160502"/>
    <lineage>
        <taxon>Eukaryota</taxon>
        <taxon>Fungi</taxon>
        <taxon>Fungi incertae sedis</taxon>
        <taxon>Mucoromycota</taxon>
        <taxon>Glomeromycotina</taxon>
        <taxon>Glomeromycetes</taxon>
        <taxon>Diversisporales</taxon>
        <taxon>Gigasporaceae</taxon>
        <taxon>Racocetra</taxon>
    </lineage>
</organism>
<comment type="caution">
    <text evidence="1">The sequence shown here is derived from an EMBL/GenBank/DDBJ whole genome shotgun (WGS) entry which is preliminary data.</text>
</comment>